<sequence>MPTIEEINQAVFDALNEHHSIRILGDLPTEFLNEEDYIGSTMELIKDFVDVWKEKAKTLFVAVEVWPRHSYFALDLNNDRYNYDTAHIEIIRLPVYLLRLSRRSRKWKIFRHRPEDRGLAERIAFLHEGNGQAPTPFLGDHIKGVVHLSPRRLGCPNPLGD</sequence>
<dbReference type="OrthoDB" id="4358740at2759"/>
<dbReference type="RefSeq" id="XP_018189847.1">
    <property type="nucleotide sequence ID" value="XM_018334889.1"/>
</dbReference>
<evidence type="ECO:0000313" key="1">
    <source>
        <dbReference type="EMBL" id="KZF24292.1"/>
    </source>
</evidence>
<keyword evidence="2" id="KW-1185">Reference proteome</keyword>
<dbReference type="Proteomes" id="UP000076632">
    <property type="component" value="Unassembled WGS sequence"/>
</dbReference>
<gene>
    <name evidence="1" type="ORF">L228DRAFT_266638</name>
</gene>
<dbReference type="GeneID" id="28900026"/>
<organism evidence="1 2">
    <name type="scientific">Xylona heveae (strain CBS 132557 / TC161)</name>
    <dbReference type="NCBI Taxonomy" id="1328760"/>
    <lineage>
        <taxon>Eukaryota</taxon>
        <taxon>Fungi</taxon>
        <taxon>Dikarya</taxon>
        <taxon>Ascomycota</taxon>
        <taxon>Pezizomycotina</taxon>
        <taxon>Xylonomycetes</taxon>
        <taxon>Xylonales</taxon>
        <taxon>Xylonaceae</taxon>
        <taxon>Xylona</taxon>
    </lineage>
</organism>
<dbReference type="STRING" id="1328760.A0A165I2U2"/>
<name>A0A165I2U2_XYLHT</name>
<dbReference type="AlphaFoldDB" id="A0A165I2U2"/>
<dbReference type="OMA" id="IPFLEDH"/>
<dbReference type="EMBL" id="KV407456">
    <property type="protein sequence ID" value="KZF24292.1"/>
    <property type="molecule type" value="Genomic_DNA"/>
</dbReference>
<proteinExistence type="predicted"/>
<evidence type="ECO:0000313" key="2">
    <source>
        <dbReference type="Proteomes" id="UP000076632"/>
    </source>
</evidence>
<protein>
    <submittedName>
        <fullName evidence="1">Uncharacterized protein</fullName>
    </submittedName>
</protein>
<accession>A0A165I2U2</accession>
<reference evidence="1 2" key="1">
    <citation type="journal article" date="2016" name="Fungal Biol.">
        <title>The genome of Xylona heveae provides a window into fungal endophytism.</title>
        <authorList>
            <person name="Gazis R."/>
            <person name="Kuo A."/>
            <person name="Riley R."/>
            <person name="LaButti K."/>
            <person name="Lipzen A."/>
            <person name="Lin J."/>
            <person name="Amirebrahimi M."/>
            <person name="Hesse C.N."/>
            <person name="Spatafora J.W."/>
            <person name="Henrissat B."/>
            <person name="Hainaut M."/>
            <person name="Grigoriev I.V."/>
            <person name="Hibbett D.S."/>
        </authorList>
    </citation>
    <scope>NUCLEOTIDE SEQUENCE [LARGE SCALE GENOMIC DNA]</scope>
    <source>
        <strain evidence="1 2">TC161</strain>
    </source>
</reference>
<dbReference type="InParanoid" id="A0A165I2U2"/>